<dbReference type="EMBL" id="JAPCWZ010000004">
    <property type="protein sequence ID" value="KAK8867706.1"/>
    <property type="molecule type" value="Genomic_DNA"/>
</dbReference>
<organism evidence="1 2">
    <name type="scientific">Apiospora arundinis</name>
    <dbReference type="NCBI Taxonomy" id="335852"/>
    <lineage>
        <taxon>Eukaryota</taxon>
        <taxon>Fungi</taxon>
        <taxon>Dikarya</taxon>
        <taxon>Ascomycota</taxon>
        <taxon>Pezizomycotina</taxon>
        <taxon>Sordariomycetes</taxon>
        <taxon>Xylariomycetidae</taxon>
        <taxon>Amphisphaeriales</taxon>
        <taxon>Apiosporaceae</taxon>
        <taxon>Apiospora</taxon>
    </lineage>
</organism>
<keyword evidence="2" id="KW-1185">Reference proteome</keyword>
<accession>A0ABR2IT14</accession>
<dbReference type="Proteomes" id="UP001390339">
    <property type="component" value="Unassembled WGS sequence"/>
</dbReference>
<evidence type="ECO:0000313" key="2">
    <source>
        <dbReference type="Proteomes" id="UP001390339"/>
    </source>
</evidence>
<comment type="caution">
    <text evidence="1">The sequence shown here is derived from an EMBL/GenBank/DDBJ whole genome shotgun (WGS) entry which is preliminary data.</text>
</comment>
<sequence length="74" mass="8558">MPASSDKEYWRQRAIGYARDGKLEDLRKCAYEAKVLEESDSWKVAAIRGFDFSGLSDRKLEKKIDQIWNGDSID</sequence>
<proteinExistence type="predicted"/>
<protein>
    <submittedName>
        <fullName evidence="1">Uncharacterized protein</fullName>
    </submittedName>
</protein>
<evidence type="ECO:0000313" key="1">
    <source>
        <dbReference type="EMBL" id="KAK8867706.1"/>
    </source>
</evidence>
<name>A0ABR2IT14_9PEZI</name>
<gene>
    <name evidence="1" type="ORF">PGQ11_006284</name>
</gene>
<reference evidence="1 2" key="1">
    <citation type="journal article" date="2024" name="IMA Fungus">
        <title>Apiospora arundinis, a panoply of carbohydrate-active enzymes and secondary metabolites.</title>
        <authorList>
            <person name="Sorensen T."/>
            <person name="Petersen C."/>
            <person name="Muurmann A.T."/>
            <person name="Christiansen J.V."/>
            <person name="Brundto M.L."/>
            <person name="Overgaard C.K."/>
            <person name="Boysen A.T."/>
            <person name="Wollenberg R.D."/>
            <person name="Larsen T.O."/>
            <person name="Sorensen J.L."/>
            <person name="Nielsen K.L."/>
            <person name="Sondergaard T.E."/>
        </authorList>
    </citation>
    <scope>NUCLEOTIDE SEQUENCE [LARGE SCALE GENOMIC DNA]</scope>
    <source>
        <strain evidence="1 2">AAU 773</strain>
    </source>
</reference>